<dbReference type="InterPro" id="IPR009061">
    <property type="entry name" value="DNA-bd_dom_put_sf"/>
</dbReference>
<proteinExistence type="predicted"/>
<feature type="domain" description="HTH merR-type" evidence="1">
    <location>
        <begin position="25"/>
        <end position="57"/>
    </location>
</feature>
<evidence type="ECO:0000313" key="3">
    <source>
        <dbReference type="Proteomes" id="UP000250163"/>
    </source>
</evidence>
<dbReference type="KEGG" id="mya:MORIYA_3142"/>
<name>A0A330LUU7_9GAMM</name>
<dbReference type="AlphaFoldDB" id="A0A330LUU7"/>
<dbReference type="GO" id="GO:0006355">
    <property type="term" value="P:regulation of DNA-templated transcription"/>
    <property type="evidence" value="ECO:0007669"/>
    <property type="project" value="InterPro"/>
</dbReference>
<dbReference type="Gene3D" id="1.10.1660.10">
    <property type="match status" value="1"/>
</dbReference>
<dbReference type="EMBL" id="LS483250">
    <property type="protein sequence ID" value="SQD79598.1"/>
    <property type="molecule type" value="Genomic_DNA"/>
</dbReference>
<dbReference type="RefSeq" id="WP_112716360.1">
    <property type="nucleotide sequence ID" value="NZ_LS483250.1"/>
</dbReference>
<sequence>MAKRKHFDYCRFMTESSGIKIITKSQLAELLGVSPSTIYRMIKSGLLPPPLRSPKGYIQGWLSGTIEMWQSDHNQY</sequence>
<dbReference type="InterPro" id="IPR000551">
    <property type="entry name" value="MerR-type_HTH_dom"/>
</dbReference>
<dbReference type="GO" id="GO:0003677">
    <property type="term" value="F:DNA binding"/>
    <property type="evidence" value="ECO:0007669"/>
    <property type="project" value="InterPro"/>
</dbReference>
<gene>
    <name evidence="2" type="ORF">MORIYA_3142</name>
</gene>
<dbReference type="Pfam" id="PF00376">
    <property type="entry name" value="MerR"/>
    <property type="match status" value="1"/>
</dbReference>
<accession>A0A330LUU7</accession>
<dbReference type="Proteomes" id="UP000250163">
    <property type="component" value="Chromosome MORIYA"/>
</dbReference>
<evidence type="ECO:0000313" key="2">
    <source>
        <dbReference type="EMBL" id="SQD79598.1"/>
    </source>
</evidence>
<organism evidence="2 3">
    <name type="scientific">Moritella yayanosii</name>
    <dbReference type="NCBI Taxonomy" id="69539"/>
    <lineage>
        <taxon>Bacteria</taxon>
        <taxon>Pseudomonadati</taxon>
        <taxon>Pseudomonadota</taxon>
        <taxon>Gammaproteobacteria</taxon>
        <taxon>Alteromonadales</taxon>
        <taxon>Moritellaceae</taxon>
        <taxon>Moritella</taxon>
    </lineage>
</organism>
<reference evidence="3" key="1">
    <citation type="submission" date="2018-05" db="EMBL/GenBank/DDBJ databases">
        <authorList>
            <person name="Cea G.-C."/>
            <person name="William W."/>
        </authorList>
    </citation>
    <scope>NUCLEOTIDE SEQUENCE [LARGE SCALE GENOMIC DNA]</scope>
    <source>
        <strain evidence="3">DB21MT 5</strain>
    </source>
</reference>
<dbReference type="OrthoDB" id="8455288at2"/>
<evidence type="ECO:0000259" key="1">
    <source>
        <dbReference type="Pfam" id="PF00376"/>
    </source>
</evidence>
<dbReference type="SUPFAM" id="SSF46955">
    <property type="entry name" value="Putative DNA-binding domain"/>
    <property type="match status" value="1"/>
</dbReference>
<keyword evidence="3" id="KW-1185">Reference proteome</keyword>
<protein>
    <submittedName>
        <fullName evidence="2">Putative transcriptional regulator</fullName>
    </submittedName>
</protein>